<keyword evidence="2" id="KW-1185">Reference proteome</keyword>
<dbReference type="Proteomes" id="UP000473905">
    <property type="component" value="Unassembled WGS sequence"/>
</dbReference>
<dbReference type="EMBL" id="VWKB01000023">
    <property type="protein sequence ID" value="KAA4095227.1"/>
    <property type="molecule type" value="Genomic_DNA"/>
</dbReference>
<dbReference type="AlphaFoldDB" id="A0A5M5D699"/>
<accession>A0A5M5D699</accession>
<organism evidence="1 2">
    <name type="scientific">Bacteroides ovatus</name>
    <dbReference type="NCBI Taxonomy" id="28116"/>
    <lineage>
        <taxon>Bacteria</taxon>
        <taxon>Pseudomonadati</taxon>
        <taxon>Bacteroidota</taxon>
        <taxon>Bacteroidia</taxon>
        <taxon>Bacteroidales</taxon>
        <taxon>Bacteroidaceae</taxon>
        <taxon>Bacteroides</taxon>
    </lineage>
</organism>
<name>A0A5M5D699_BACOV</name>
<protein>
    <submittedName>
        <fullName evidence="1">Uncharacterized protein</fullName>
    </submittedName>
</protein>
<evidence type="ECO:0000313" key="1">
    <source>
        <dbReference type="EMBL" id="KAA4095227.1"/>
    </source>
</evidence>
<sequence>MKDLRQTDTALLPIAYPTFLKQYFHPETEIAFLPERIEKLELSMSGNKKELVEIELGNIWLE</sequence>
<gene>
    <name evidence="1" type="ORF">F3D66_16535</name>
</gene>
<proteinExistence type="predicted"/>
<evidence type="ECO:0000313" key="2">
    <source>
        <dbReference type="Proteomes" id="UP000473905"/>
    </source>
</evidence>
<comment type="caution">
    <text evidence="1">The sequence shown here is derived from an EMBL/GenBank/DDBJ whole genome shotgun (WGS) entry which is preliminary data.</text>
</comment>
<reference evidence="1 2" key="1">
    <citation type="journal article" date="2019" name="Nat. Med.">
        <title>A library of human gut bacterial isolates paired with longitudinal multiomics data enables mechanistic microbiome research.</title>
        <authorList>
            <person name="Poyet M."/>
            <person name="Groussin M."/>
            <person name="Gibbons S.M."/>
            <person name="Avila-Pacheco J."/>
            <person name="Jiang X."/>
            <person name="Kearney S.M."/>
            <person name="Perrotta A.R."/>
            <person name="Berdy B."/>
            <person name="Zhao S."/>
            <person name="Lieberman T.D."/>
            <person name="Swanson P.K."/>
            <person name="Smith M."/>
            <person name="Roesemann S."/>
            <person name="Alexander J.E."/>
            <person name="Rich S.A."/>
            <person name="Livny J."/>
            <person name="Vlamakis H."/>
            <person name="Clish C."/>
            <person name="Bullock K."/>
            <person name="Deik A."/>
            <person name="Scott J."/>
            <person name="Pierce K.A."/>
            <person name="Xavier R.J."/>
            <person name="Alm E.J."/>
        </authorList>
    </citation>
    <scope>NUCLEOTIDE SEQUENCE [LARGE SCALE GENOMIC DNA]</scope>
    <source>
        <strain evidence="1 2">BIOML-A134</strain>
    </source>
</reference>